<evidence type="ECO:0000313" key="2">
    <source>
        <dbReference type="Proteomes" id="UP000036923"/>
    </source>
</evidence>
<evidence type="ECO:0000313" key="1">
    <source>
        <dbReference type="EMBL" id="KNY24983.1"/>
    </source>
</evidence>
<name>A0A0L6JGY1_9FIRM</name>
<keyword evidence="2" id="KW-1185">Reference proteome</keyword>
<dbReference type="EMBL" id="LGTC01000001">
    <property type="protein sequence ID" value="KNY24983.1"/>
    <property type="molecule type" value="Genomic_DNA"/>
</dbReference>
<gene>
    <name evidence="1" type="ORF">Bccel_0240</name>
</gene>
<dbReference type="Proteomes" id="UP000036923">
    <property type="component" value="Unassembled WGS sequence"/>
</dbReference>
<accession>A0A0L6JGY1</accession>
<comment type="caution">
    <text evidence="1">The sequence shown here is derived from an EMBL/GenBank/DDBJ whole genome shotgun (WGS) entry which is preliminary data.</text>
</comment>
<proteinExistence type="predicted"/>
<dbReference type="AlphaFoldDB" id="A0A0L6JGY1"/>
<reference evidence="2" key="1">
    <citation type="submission" date="2015-07" db="EMBL/GenBank/DDBJ databases">
        <title>Near-Complete Genome Sequence of the Cellulolytic Bacterium Bacteroides (Pseudobacteroides) cellulosolvens ATCC 35603.</title>
        <authorList>
            <person name="Dassa B."/>
            <person name="Utturkar S.M."/>
            <person name="Klingeman D.M."/>
            <person name="Hurt R.A."/>
            <person name="Keller M."/>
            <person name="Xu J."/>
            <person name="Reddy Y.H.K."/>
            <person name="Borovok I."/>
            <person name="Grinberg I.R."/>
            <person name="Lamed R."/>
            <person name="Zhivin O."/>
            <person name="Bayer E.A."/>
            <person name="Brown S.D."/>
        </authorList>
    </citation>
    <scope>NUCLEOTIDE SEQUENCE [LARGE SCALE GENOMIC DNA]</scope>
    <source>
        <strain evidence="2">DSM 2933</strain>
    </source>
</reference>
<protein>
    <submittedName>
        <fullName evidence="1">Uncharacterized protein</fullName>
    </submittedName>
</protein>
<sequence>MDTNMELFAKPNNKVIVVSSKFIEDRKKNKIDPEFLAQCLKYKDMLNKTKGDNK</sequence>
<organism evidence="1 2">
    <name type="scientific">Pseudobacteroides cellulosolvens ATCC 35603 = DSM 2933</name>
    <dbReference type="NCBI Taxonomy" id="398512"/>
    <lineage>
        <taxon>Bacteria</taxon>
        <taxon>Bacillati</taxon>
        <taxon>Bacillota</taxon>
        <taxon>Clostridia</taxon>
        <taxon>Eubacteriales</taxon>
        <taxon>Oscillospiraceae</taxon>
        <taxon>Pseudobacteroides</taxon>
    </lineage>
</organism>
<dbReference type="RefSeq" id="WP_154673450.1">
    <property type="nucleotide sequence ID" value="NZ_JQKC01000009.1"/>
</dbReference>
<dbReference type="STRING" id="398512.Bccel_0240"/>